<keyword evidence="3" id="KW-0813">Transport</keyword>
<dbReference type="Proteomes" id="UP001159427">
    <property type="component" value="Unassembled WGS sequence"/>
</dbReference>
<dbReference type="PRINTS" id="PR00253">
    <property type="entry name" value="GABAARECEPTR"/>
</dbReference>
<evidence type="ECO:0000259" key="13">
    <source>
        <dbReference type="Pfam" id="PF02931"/>
    </source>
</evidence>
<dbReference type="CDD" id="cd19049">
    <property type="entry name" value="LGIC_TM_anion"/>
    <property type="match status" value="1"/>
</dbReference>
<feature type="transmembrane region" description="Helical" evidence="11">
    <location>
        <begin position="419"/>
        <end position="438"/>
    </location>
</feature>
<dbReference type="SUPFAM" id="SSF90112">
    <property type="entry name" value="Neurotransmitter-gated ion-channel transmembrane pore"/>
    <property type="match status" value="1"/>
</dbReference>
<dbReference type="PRINTS" id="PR00252">
    <property type="entry name" value="NRIONCHANNEL"/>
</dbReference>
<keyword evidence="10" id="KW-0407">Ion channel</keyword>
<evidence type="ECO:0000256" key="12">
    <source>
        <dbReference type="SAM" id="SignalP"/>
    </source>
</evidence>
<keyword evidence="4" id="KW-1003">Cell membrane</keyword>
<keyword evidence="7 11" id="KW-1133">Transmembrane helix</keyword>
<keyword evidence="8" id="KW-0406">Ion transport</keyword>
<dbReference type="EMBL" id="CALNXI010000652">
    <property type="protein sequence ID" value="CAH3030728.1"/>
    <property type="molecule type" value="Genomic_DNA"/>
</dbReference>
<comment type="caution">
    <text evidence="15">The sequence shown here is derived from an EMBL/GenBank/DDBJ whole genome shotgun (WGS) entry which is preliminary data.</text>
</comment>
<dbReference type="Pfam" id="PF02931">
    <property type="entry name" value="Neur_chan_LBD"/>
    <property type="match status" value="1"/>
</dbReference>
<proteinExistence type="predicted"/>
<comment type="subcellular location">
    <subcellularLocation>
        <location evidence="2">Cell membrane</location>
    </subcellularLocation>
    <subcellularLocation>
        <location evidence="1">Membrane</location>
        <topology evidence="1">Multi-pass membrane protein</topology>
    </subcellularLocation>
</comment>
<dbReference type="InterPro" id="IPR036719">
    <property type="entry name" value="Neuro-gated_channel_TM_sf"/>
</dbReference>
<evidence type="ECO:0000256" key="10">
    <source>
        <dbReference type="ARBA" id="ARBA00023303"/>
    </source>
</evidence>
<dbReference type="InterPro" id="IPR038050">
    <property type="entry name" value="Neuro_actylchol_rec"/>
</dbReference>
<evidence type="ECO:0000256" key="2">
    <source>
        <dbReference type="ARBA" id="ARBA00004236"/>
    </source>
</evidence>
<evidence type="ECO:0000259" key="14">
    <source>
        <dbReference type="Pfam" id="PF02932"/>
    </source>
</evidence>
<keyword evidence="9 11" id="KW-0472">Membrane</keyword>
<name>A0ABN8MLU8_9CNID</name>
<dbReference type="SUPFAM" id="SSF63712">
    <property type="entry name" value="Nicotinic receptor ligand binding domain-like"/>
    <property type="match status" value="1"/>
</dbReference>
<gene>
    <name evidence="15" type="ORF">PEVE_00038453</name>
</gene>
<sequence>MPSGIFAAFFICFMLNVVLGVVGEKVSDNQGLKDTHEELFNGRIEAPNKTYILENLFKGYDKRVRPYYRENPVNVTLYAVIDSFHDIKEEQMEYKVEVVLKENWKDPRLAYGNASWFVRLKGNTLAKVWYPDTMIENSRKHEVDDKTRTIYLFGDGTIFMSEWIKGTLSSHMEFHSYPMDVQTLRIQFAAYSYDDNQVMYRWSKVSLTEKDMTEFYVVKEILRLEATSFITGTHTAAIAEFQIRRRLQYYIMEFYFPCTVCTIASWIQFWMDVTAIGDRAGLGITTVLTEIFLLQFSSQGMPKVSYMKAAELYVVVSFGFIFMALLESALAFKASYLSIERNKQAKEREEKGDKFKKRSSVHNRTTRNNEKFEIPLFRSATGQRTFAYRAVSLWNTLDEDLRNATTVKAFKKALKLIDIGARVIFPLTYAGFVIGYFYTLI</sequence>
<dbReference type="InterPro" id="IPR006201">
    <property type="entry name" value="Neur_channel"/>
</dbReference>
<reference evidence="15 16" key="1">
    <citation type="submission" date="2022-05" db="EMBL/GenBank/DDBJ databases">
        <authorList>
            <consortium name="Genoscope - CEA"/>
            <person name="William W."/>
        </authorList>
    </citation>
    <scope>NUCLEOTIDE SEQUENCE [LARGE SCALE GENOMIC DNA]</scope>
</reference>
<evidence type="ECO:0000256" key="3">
    <source>
        <dbReference type="ARBA" id="ARBA00022448"/>
    </source>
</evidence>
<feature type="transmembrane region" description="Helical" evidence="11">
    <location>
        <begin position="254"/>
        <end position="273"/>
    </location>
</feature>
<dbReference type="InterPro" id="IPR006029">
    <property type="entry name" value="Neurotrans-gated_channel_TM"/>
</dbReference>
<dbReference type="PANTHER" id="PTHR18945">
    <property type="entry name" value="NEUROTRANSMITTER GATED ION CHANNEL"/>
    <property type="match status" value="1"/>
</dbReference>
<dbReference type="InterPro" id="IPR036734">
    <property type="entry name" value="Neur_chan_lig-bd_sf"/>
</dbReference>
<keyword evidence="16" id="KW-1185">Reference proteome</keyword>
<evidence type="ECO:0000256" key="8">
    <source>
        <dbReference type="ARBA" id="ARBA00023065"/>
    </source>
</evidence>
<evidence type="ECO:0000256" key="4">
    <source>
        <dbReference type="ARBA" id="ARBA00022475"/>
    </source>
</evidence>
<feature type="chain" id="PRO_5045390906" evidence="12">
    <location>
        <begin position="21"/>
        <end position="441"/>
    </location>
</feature>
<evidence type="ECO:0000256" key="6">
    <source>
        <dbReference type="ARBA" id="ARBA00022729"/>
    </source>
</evidence>
<accession>A0ABN8MLU8</accession>
<keyword evidence="5 11" id="KW-0812">Transmembrane</keyword>
<keyword evidence="6 12" id="KW-0732">Signal</keyword>
<dbReference type="InterPro" id="IPR006028">
    <property type="entry name" value="GABAA/Glycine_rcpt"/>
</dbReference>
<evidence type="ECO:0000256" key="9">
    <source>
        <dbReference type="ARBA" id="ARBA00023136"/>
    </source>
</evidence>
<evidence type="ECO:0000313" key="16">
    <source>
        <dbReference type="Proteomes" id="UP001159427"/>
    </source>
</evidence>
<evidence type="ECO:0000256" key="1">
    <source>
        <dbReference type="ARBA" id="ARBA00004141"/>
    </source>
</evidence>
<evidence type="ECO:0000256" key="11">
    <source>
        <dbReference type="SAM" id="Phobius"/>
    </source>
</evidence>
<feature type="transmembrane region" description="Helical" evidence="11">
    <location>
        <begin position="310"/>
        <end position="332"/>
    </location>
</feature>
<evidence type="ECO:0000256" key="5">
    <source>
        <dbReference type="ARBA" id="ARBA00022692"/>
    </source>
</evidence>
<dbReference type="Gene3D" id="2.70.170.10">
    <property type="entry name" value="Neurotransmitter-gated ion-channel ligand-binding domain"/>
    <property type="match status" value="1"/>
</dbReference>
<organism evidence="15 16">
    <name type="scientific">Porites evermanni</name>
    <dbReference type="NCBI Taxonomy" id="104178"/>
    <lineage>
        <taxon>Eukaryota</taxon>
        <taxon>Metazoa</taxon>
        <taxon>Cnidaria</taxon>
        <taxon>Anthozoa</taxon>
        <taxon>Hexacorallia</taxon>
        <taxon>Scleractinia</taxon>
        <taxon>Fungiina</taxon>
        <taxon>Poritidae</taxon>
        <taxon>Porites</taxon>
    </lineage>
</organism>
<dbReference type="InterPro" id="IPR006202">
    <property type="entry name" value="Neur_chan_lig-bd"/>
</dbReference>
<protein>
    <submittedName>
        <fullName evidence="15">Uncharacterized protein</fullName>
    </submittedName>
</protein>
<feature type="signal peptide" evidence="12">
    <location>
        <begin position="1"/>
        <end position="20"/>
    </location>
</feature>
<evidence type="ECO:0000256" key="7">
    <source>
        <dbReference type="ARBA" id="ARBA00022989"/>
    </source>
</evidence>
<feature type="domain" description="Neurotransmitter-gated ion-channel transmembrane" evidence="14">
    <location>
        <begin position="255"/>
        <end position="364"/>
    </location>
</feature>
<evidence type="ECO:0000313" key="15">
    <source>
        <dbReference type="EMBL" id="CAH3030728.1"/>
    </source>
</evidence>
<feature type="domain" description="Neurotransmitter-gated ion-channel ligand-binding" evidence="13">
    <location>
        <begin position="51"/>
        <end position="246"/>
    </location>
</feature>
<dbReference type="Gene3D" id="1.20.58.390">
    <property type="entry name" value="Neurotransmitter-gated ion-channel transmembrane domain"/>
    <property type="match status" value="1"/>
</dbReference>
<dbReference type="Pfam" id="PF02932">
    <property type="entry name" value="Neur_chan_memb"/>
    <property type="match status" value="1"/>
</dbReference>